<organism evidence="1 2">
    <name type="scientific">Streptomyces stramineus</name>
    <dbReference type="NCBI Taxonomy" id="173861"/>
    <lineage>
        <taxon>Bacteria</taxon>
        <taxon>Bacillati</taxon>
        <taxon>Actinomycetota</taxon>
        <taxon>Actinomycetes</taxon>
        <taxon>Kitasatosporales</taxon>
        <taxon>Streptomycetaceae</taxon>
        <taxon>Streptomyces</taxon>
    </lineage>
</organism>
<reference evidence="1 2" key="1">
    <citation type="journal article" date="2019" name="Int. J. Syst. Evol. Microbiol.">
        <title>The Global Catalogue of Microorganisms (GCM) 10K type strain sequencing project: providing services to taxonomists for standard genome sequencing and annotation.</title>
        <authorList>
            <consortium name="The Broad Institute Genomics Platform"/>
            <consortium name="The Broad Institute Genome Sequencing Center for Infectious Disease"/>
            <person name="Wu L."/>
            <person name="Ma J."/>
        </authorList>
    </citation>
    <scope>NUCLEOTIDE SEQUENCE [LARGE SCALE GENOMIC DNA]</scope>
    <source>
        <strain evidence="1 2">JCM 10649</strain>
    </source>
</reference>
<evidence type="ECO:0000313" key="2">
    <source>
        <dbReference type="Proteomes" id="UP001499895"/>
    </source>
</evidence>
<sequence length="280" mass="29761">MLWPDHRASPTLGVRAIAGERGTTVAGPGSNEVPAGTTAGIVVFDRRSNTFAERLNADAPFRSASVVKLLIALDHLWHRGPAFRLTPADRARLELMLARSDDGAAGHYWDHNGRSAIITRMVTRLGLTGTAGPPPAFPEYWGYSALTAADTVRIYRHLLDAAPDPVRELVMGGLRRCTRLGTDGFDQHFGIAAAFGQPWAVKQGWSGFPPSGRTAGADHVDLARPALHTTGTVGAGDRSVVAVLTLHPAGTPYTVTCSRVTALTRALDVPGAVRPVARPD</sequence>
<evidence type="ECO:0008006" key="3">
    <source>
        <dbReference type="Google" id="ProtNLM"/>
    </source>
</evidence>
<dbReference type="EMBL" id="BAAAHB010000086">
    <property type="protein sequence ID" value="GAA0485060.1"/>
    <property type="molecule type" value="Genomic_DNA"/>
</dbReference>
<dbReference type="SUPFAM" id="SSF56601">
    <property type="entry name" value="beta-lactamase/transpeptidase-like"/>
    <property type="match status" value="1"/>
</dbReference>
<protein>
    <recommendedName>
        <fullName evidence="3">Serine hydrolase</fullName>
    </recommendedName>
</protein>
<name>A0ABN1AW16_9ACTN</name>
<dbReference type="Proteomes" id="UP001499895">
    <property type="component" value="Unassembled WGS sequence"/>
</dbReference>
<gene>
    <name evidence="1" type="ORF">GCM10009544_53330</name>
</gene>
<accession>A0ABN1AW16</accession>
<dbReference type="InterPro" id="IPR012338">
    <property type="entry name" value="Beta-lactam/transpept-like"/>
</dbReference>
<evidence type="ECO:0000313" key="1">
    <source>
        <dbReference type="EMBL" id="GAA0485060.1"/>
    </source>
</evidence>
<proteinExistence type="predicted"/>
<dbReference type="Gene3D" id="3.40.710.10">
    <property type="entry name" value="DD-peptidase/beta-lactamase superfamily"/>
    <property type="match status" value="1"/>
</dbReference>
<keyword evidence="2" id="KW-1185">Reference proteome</keyword>
<comment type="caution">
    <text evidence="1">The sequence shown here is derived from an EMBL/GenBank/DDBJ whole genome shotgun (WGS) entry which is preliminary data.</text>
</comment>